<dbReference type="GO" id="GO:0016020">
    <property type="term" value="C:membrane"/>
    <property type="evidence" value="ECO:0007669"/>
    <property type="project" value="InterPro"/>
</dbReference>
<feature type="transmembrane region" description="Helical" evidence="3">
    <location>
        <begin position="190"/>
        <end position="209"/>
    </location>
</feature>
<dbReference type="PANTHER" id="PTHR22911">
    <property type="entry name" value="ACYL-MALONYL CONDENSING ENZYME-RELATED"/>
    <property type="match status" value="1"/>
</dbReference>
<evidence type="ECO:0000259" key="4">
    <source>
        <dbReference type="Pfam" id="PF00892"/>
    </source>
</evidence>
<dbReference type="Pfam" id="PF00892">
    <property type="entry name" value="EamA"/>
    <property type="match status" value="2"/>
</dbReference>
<keyword evidence="3" id="KW-0812">Transmembrane</keyword>
<comment type="similarity">
    <text evidence="1">Belongs to the EamA transporter family.</text>
</comment>
<dbReference type="AlphaFoldDB" id="A0AA96Y6A6"/>
<evidence type="ECO:0000256" key="2">
    <source>
        <dbReference type="SAM" id="MobiDB-lite"/>
    </source>
</evidence>
<dbReference type="PANTHER" id="PTHR22911:SF76">
    <property type="entry name" value="EAMA DOMAIN-CONTAINING PROTEIN"/>
    <property type="match status" value="1"/>
</dbReference>
<evidence type="ECO:0000256" key="1">
    <source>
        <dbReference type="ARBA" id="ARBA00007362"/>
    </source>
</evidence>
<feature type="region of interest" description="Disordered" evidence="2">
    <location>
        <begin position="76"/>
        <end position="96"/>
    </location>
</feature>
<feature type="transmembrane region" description="Helical" evidence="3">
    <location>
        <begin position="283"/>
        <end position="304"/>
    </location>
</feature>
<dbReference type="EMBL" id="CP053540">
    <property type="protein sequence ID" value="WOB41783.1"/>
    <property type="molecule type" value="Genomic_DNA"/>
</dbReference>
<feature type="transmembrane region" description="Helical" evidence="3">
    <location>
        <begin position="131"/>
        <end position="153"/>
    </location>
</feature>
<feature type="compositionally biased region" description="Polar residues" evidence="2">
    <location>
        <begin position="80"/>
        <end position="90"/>
    </location>
</feature>
<dbReference type="InterPro" id="IPR037185">
    <property type="entry name" value="EmrE-like"/>
</dbReference>
<accession>A0AA96Y6A6</accession>
<reference evidence="5" key="1">
    <citation type="submission" date="2020-05" db="EMBL/GenBank/DDBJ databases">
        <authorList>
            <person name="Zhu T."/>
            <person name="Keshari N."/>
            <person name="Lu X."/>
        </authorList>
    </citation>
    <scope>NUCLEOTIDE SEQUENCE</scope>
    <source>
        <strain evidence="5">NK1-22</strain>
    </source>
</reference>
<feature type="domain" description="EamA" evidence="4">
    <location>
        <begin position="18"/>
        <end position="176"/>
    </location>
</feature>
<dbReference type="RefSeq" id="WP_316789634.1">
    <property type="nucleotide sequence ID" value="NZ_CP053540.1"/>
</dbReference>
<feature type="transmembrane region" description="Helical" evidence="3">
    <location>
        <begin position="221"/>
        <end position="241"/>
    </location>
</feature>
<keyword evidence="3" id="KW-1133">Transmembrane helix</keyword>
<protein>
    <submittedName>
        <fullName evidence="5">DMT family transporter</fullName>
    </submittedName>
</protein>
<dbReference type="InterPro" id="IPR000620">
    <property type="entry name" value="EamA_dom"/>
</dbReference>
<feature type="transmembrane region" description="Helical" evidence="3">
    <location>
        <begin position="105"/>
        <end position="125"/>
    </location>
</feature>
<evidence type="ECO:0000256" key="3">
    <source>
        <dbReference type="SAM" id="Phobius"/>
    </source>
</evidence>
<dbReference type="Gene3D" id="1.10.3730.20">
    <property type="match status" value="1"/>
</dbReference>
<proteinExistence type="inferred from homology"/>
<feature type="domain" description="EamA" evidence="4">
    <location>
        <begin position="191"/>
        <end position="325"/>
    </location>
</feature>
<sequence length="336" mass="34708">MQNASSRPTGWLVWLILTIGILSVSTAALFIRLALQAAGAEGAGFSLFLAATRLLMAALILLPAWRGFPAEALRRDSAEKSTSNPSNPGSTGKPYNAGKTVRRSLLYSAGAGVFLALHFAAWITSLSYTSIAASTTLVTTNPVWVALLSWIWFKEKPSGLTSLGIAIALAGSLLIGLGSSTGSAAGSNPLLGNGLALVGSWAVSFYFLLGREAQRKGLGIGHHAALAYSVAALVLLPLPLLAGQGYTGYPSAVYGYTLLMALFPQAIGHTSLNWAVRWVSPTLVTLTILAEPVGSSILGFLVFQENPGRSVLLGAAVILLGVAIAAVGNAPKPSAP</sequence>
<feature type="transmembrane region" description="Helical" evidence="3">
    <location>
        <begin position="310"/>
        <end position="330"/>
    </location>
</feature>
<feature type="transmembrane region" description="Helical" evidence="3">
    <location>
        <begin position="160"/>
        <end position="178"/>
    </location>
</feature>
<dbReference type="KEGG" id="tog:HNI00_00240"/>
<gene>
    <name evidence="5" type="ORF">HNI00_00240</name>
</gene>
<organism evidence="5">
    <name type="scientific">Thermoleptolyngbya oregonensis NK1-22</name>
    <dbReference type="NCBI Taxonomy" id="2547457"/>
    <lineage>
        <taxon>Bacteria</taxon>
        <taxon>Bacillati</taxon>
        <taxon>Cyanobacteriota</taxon>
        <taxon>Cyanophyceae</taxon>
        <taxon>Oculatellales</taxon>
        <taxon>Oculatellaceae</taxon>
        <taxon>Thermoleptolyngbya</taxon>
    </lineage>
</organism>
<feature type="transmembrane region" description="Helical" evidence="3">
    <location>
        <begin position="12"/>
        <end position="31"/>
    </location>
</feature>
<dbReference type="SUPFAM" id="SSF103481">
    <property type="entry name" value="Multidrug resistance efflux transporter EmrE"/>
    <property type="match status" value="2"/>
</dbReference>
<feature type="transmembrane region" description="Helical" evidence="3">
    <location>
        <begin position="43"/>
        <end position="65"/>
    </location>
</feature>
<evidence type="ECO:0000313" key="5">
    <source>
        <dbReference type="EMBL" id="WOB41783.1"/>
    </source>
</evidence>
<keyword evidence="3" id="KW-0472">Membrane</keyword>
<name>A0AA96Y6A6_9CYAN</name>